<evidence type="ECO:0000256" key="1">
    <source>
        <dbReference type="SAM" id="SignalP"/>
    </source>
</evidence>
<feature type="chain" id="PRO_5001705675" description="Corticotropin-releasing factor domain-containing protein" evidence="1">
    <location>
        <begin position="27"/>
        <end position="74"/>
    </location>
</feature>
<proteinExistence type="predicted"/>
<gene>
    <name evidence="2" type="ORF">T265_13368</name>
</gene>
<dbReference type="AlphaFoldDB" id="A0A075AH58"/>
<sequence>MAFIFRLSSSLLLLAFVIICFDPVRSMYLLPSERRIVHEILEQMRANANEEAEGTDGLRIGQSDKRAIRLMRLG</sequence>
<dbReference type="Proteomes" id="UP000054324">
    <property type="component" value="Unassembled WGS sequence"/>
</dbReference>
<reference evidence="2 3" key="1">
    <citation type="submission" date="2013-11" db="EMBL/GenBank/DDBJ databases">
        <title>Opisthorchis viverrini - life in the bile duct.</title>
        <authorList>
            <person name="Young N.D."/>
            <person name="Nagarajan N."/>
            <person name="Lin S.J."/>
            <person name="Korhonen P.K."/>
            <person name="Jex A.R."/>
            <person name="Hall R.S."/>
            <person name="Safavi-Hemami H."/>
            <person name="Kaewkong W."/>
            <person name="Bertrand D."/>
            <person name="Gao S."/>
            <person name="Seet Q."/>
            <person name="Wongkham S."/>
            <person name="Teh B.T."/>
            <person name="Wongkham C."/>
            <person name="Intapan P.M."/>
            <person name="Maleewong W."/>
            <person name="Yang X."/>
            <person name="Hu M."/>
            <person name="Wang Z."/>
            <person name="Hofmann A."/>
            <person name="Sternberg P.W."/>
            <person name="Tan P."/>
            <person name="Wang J."/>
            <person name="Gasser R.B."/>
        </authorList>
    </citation>
    <scope>NUCLEOTIDE SEQUENCE [LARGE SCALE GENOMIC DNA]</scope>
</reference>
<evidence type="ECO:0000313" key="2">
    <source>
        <dbReference type="EMBL" id="KER29384.1"/>
    </source>
</evidence>
<name>A0A075AH58_OPIVI</name>
<dbReference type="GeneID" id="20327535"/>
<dbReference type="OrthoDB" id="6249583at2759"/>
<protein>
    <recommendedName>
        <fullName evidence="4">Corticotropin-releasing factor domain-containing protein</fullName>
    </recommendedName>
</protein>
<dbReference type="RefSeq" id="XP_009166866.1">
    <property type="nucleotide sequence ID" value="XM_009168602.1"/>
</dbReference>
<accession>A0A075AH58</accession>
<evidence type="ECO:0008006" key="4">
    <source>
        <dbReference type="Google" id="ProtNLM"/>
    </source>
</evidence>
<dbReference type="CTD" id="20327535"/>
<keyword evidence="1" id="KW-0732">Signal</keyword>
<dbReference type="EMBL" id="KL596679">
    <property type="protein sequence ID" value="KER29384.1"/>
    <property type="molecule type" value="Genomic_DNA"/>
</dbReference>
<keyword evidence="3" id="KW-1185">Reference proteome</keyword>
<evidence type="ECO:0000313" key="3">
    <source>
        <dbReference type="Proteomes" id="UP000054324"/>
    </source>
</evidence>
<dbReference type="KEGG" id="ovi:T265_13368"/>
<feature type="signal peptide" evidence="1">
    <location>
        <begin position="1"/>
        <end position="26"/>
    </location>
</feature>
<organism evidence="2 3">
    <name type="scientific">Opisthorchis viverrini</name>
    <name type="common">Southeast Asian liver fluke</name>
    <dbReference type="NCBI Taxonomy" id="6198"/>
    <lineage>
        <taxon>Eukaryota</taxon>
        <taxon>Metazoa</taxon>
        <taxon>Spiralia</taxon>
        <taxon>Lophotrochozoa</taxon>
        <taxon>Platyhelminthes</taxon>
        <taxon>Trematoda</taxon>
        <taxon>Digenea</taxon>
        <taxon>Opisthorchiida</taxon>
        <taxon>Opisthorchiata</taxon>
        <taxon>Opisthorchiidae</taxon>
        <taxon>Opisthorchis</taxon>
    </lineage>
</organism>